<keyword evidence="2" id="KW-0413">Isomerase</keyword>
<feature type="binding site" evidence="4">
    <location>
        <position position="59"/>
    </location>
    <ligand>
        <name>substrate</name>
    </ligand>
</feature>
<reference evidence="5" key="1">
    <citation type="submission" date="2020-08" db="EMBL/GenBank/DDBJ databases">
        <title>Genomic insights into the carbon and energy metabolism of the first obligate autotrophic acetogenic bacterium Aceticella autotrophica gen. nov., sp. nov.</title>
        <authorList>
            <person name="Toshchakov S.V."/>
            <person name="Elcheninov A.G."/>
            <person name="Kublanov I.V."/>
            <person name="Frolov E.N."/>
            <person name="Lebedinsky A.V."/>
        </authorList>
    </citation>
    <scope>NUCLEOTIDE SEQUENCE</scope>
    <source>
        <strain evidence="5">3443-3Ac</strain>
    </source>
</reference>
<proteinExistence type="predicted"/>
<dbReference type="InterPro" id="IPR050275">
    <property type="entry name" value="PGM_Phosphatase"/>
</dbReference>
<dbReference type="Pfam" id="PF00300">
    <property type="entry name" value="His_Phos_1"/>
    <property type="match status" value="1"/>
</dbReference>
<keyword evidence="1" id="KW-0324">Glycolysis</keyword>
<dbReference type="PANTHER" id="PTHR48100:SF1">
    <property type="entry name" value="HISTIDINE PHOSPHATASE FAMILY PROTEIN-RELATED"/>
    <property type="match status" value="1"/>
</dbReference>
<dbReference type="PANTHER" id="PTHR48100">
    <property type="entry name" value="BROAD-SPECIFICITY PHOSPHATASE YOR283W-RELATED"/>
    <property type="match status" value="1"/>
</dbReference>
<dbReference type="GO" id="GO:0016791">
    <property type="term" value="F:phosphatase activity"/>
    <property type="evidence" value="ECO:0007669"/>
    <property type="project" value="TreeGrafter"/>
</dbReference>
<dbReference type="InterPro" id="IPR029033">
    <property type="entry name" value="His_PPase_superfam"/>
</dbReference>
<evidence type="ECO:0000256" key="2">
    <source>
        <dbReference type="ARBA" id="ARBA00023235"/>
    </source>
</evidence>
<organism evidence="5 6">
    <name type="scientific">Aceticella autotrophica</name>
    <dbReference type="NCBI Taxonomy" id="2755338"/>
    <lineage>
        <taxon>Bacteria</taxon>
        <taxon>Bacillati</taxon>
        <taxon>Bacillota</taxon>
        <taxon>Clostridia</taxon>
        <taxon>Thermoanaerobacterales</taxon>
        <taxon>Thermoanaerobacteraceae</taxon>
        <taxon>Aceticella</taxon>
    </lineage>
</organism>
<keyword evidence="6" id="KW-1185">Reference proteome</keyword>
<protein>
    <submittedName>
        <fullName evidence="5">Histidine phosphatase family protein</fullName>
    </submittedName>
</protein>
<feature type="binding site" evidence="4">
    <location>
        <begin position="9"/>
        <end position="16"/>
    </location>
    <ligand>
        <name>substrate</name>
    </ligand>
</feature>
<dbReference type="PRINTS" id="PR00991">
    <property type="entry name" value="6PFRUCTKNASE"/>
</dbReference>
<dbReference type="KEGG" id="aaut:ACETAC_05525"/>
<dbReference type="InterPro" id="IPR001345">
    <property type="entry name" value="PG/BPGM_mutase_AS"/>
</dbReference>
<dbReference type="Gene3D" id="3.40.50.1240">
    <property type="entry name" value="Phosphoglycerate mutase-like"/>
    <property type="match status" value="1"/>
</dbReference>
<dbReference type="Proteomes" id="UP000671913">
    <property type="component" value="Chromosome"/>
</dbReference>
<evidence type="ECO:0000256" key="1">
    <source>
        <dbReference type="ARBA" id="ARBA00023152"/>
    </source>
</evidence>
<feature type="active site" description="Tele-phosphohistidine intermediate" evidence="3">
    <location>
        <position position="10"/>
    </location>
</feature>
<dbReference type="CDD" id="cd07067">
    <property type="entry name" value="HP_PGM_like"/>
    <property type="match status" value="1"/>
</dbReference>
<evidence type="ECO:0000256" key="4">
    <source>
        <dbReference type="PIRSR" id="PIRSR613078-2"/>
    </source>
</evidence>
<dbReference type="SUPFAM" id="SSF53254">
    <property type="entry name" value="Phosphoglycerate mutase-like"/>
    <property type="match status" value="1"/>
</dbReference>
<dbReference type="RefSeq" id="WP_284679068.1">
    <property type="nucleotide sequence ID" value="NZ_CP060096.1"/>
</dbReference>
<dbReference type="EMBL" id="CP060096">
    <property type="protein sequence ID" value="QSZ26403.1"/>
    <property type="molecule type" value="Genomic_DNA"/>
</dbReference>
<dbReference type="SMART" id="SM00855">
    <property type="entry name" value="PGAM"/>
    <property type="match status" value="1"/>
</dbReference>
<feature type="active site" description="Proton donor/acceptor" evidence="3">
    <location>
        <position position="83"/>
    </location>
</feature>
<evidence type="ECO:0000313" key="5">
    <source>
        <dbReference type="EMBL" id="QSZ26403.1"/>
    </source>
</evidence>
<accession>A0A974Y2I4</accession>
<dbReference type="InterPro" id="IPR003094">
    <property type="entry name" value="6Pfruct_kin"/>
</dbReference>
<evidence type="ECO:0000256" key="3">
    <source>
        <dbReference type="PIRSR" id="PIRSR613078-1"/>
    </source>
</evidence>
<dbReference type="GO" id="GO:0005737">
    <property type="term" value="C:cytoplasm"/>
    <property type="evidence" value="ECO:0007669"/>
    <property type="project" value="TreeGrafter"/>
</dbReference>
<gene>
    <name evidence="5" type="ORF">ACETAC_05525</name>
</gene>
<evidence type="ECO:0000313" key="6">
    <source>
        <dbReference type="Proteomes" id="UP000671913"/>
    </source>
</evidence>
<dbReference type="GO" id="GO:0006003">
    <property type="term" value="P:fructose 2,6-bisphosphate metabolic process"/>
    <property type="evidence" value="ECO:0007669"/>
    <property type="project" value="InterPro"/>
</dbReference>
<name>A0A974Y2I4_9THEO</name>
<dbReference type="AlphaFoldDB" id="A0A974Y2I4"/>
<dbReference type="GO" id="GO:0005524">
    <property type="term" value="F:ATP binding"/>
    <property type="evidence" value="ECO:0007669"/>
    <property type="project" value="InterPro"/>
</dbReference>
<dbReference type="PROSITE" id="PS00175">
    <property type="entry name" value="PG_MUTASE"/>
    <property type="match status" value="1"/>
</dbReference>
<dbReference type="InterPro" id="IPR013078">
    <property type="entry name" value="His_Pase_superF_clade-1"/>
</dbReference>
<sequence length="205" mass="23708">MSTRLYIVRHGQSKWNLESKIQGSTDIELSEEGIKQAYSLARRLKYEKIDIIYSSNLSRAYKTAEIIAKEFNIKVNILHELREITFGVWEGLTNIEIENLYKEKYHTWKTDPTKVVIKNAETLKQLQDRILKGIYPLIEKNKDKNILIISHGTSIKALILGLLGIDLSFYPKIKQDNTAVNIIDIKDDGKPVLILLNDTCHLRER</sequence>